<comment type="subcellular location">
    <subcellularLocation>
        <location evidence="1">Membrane</location>
        <topology evidence="1">Multi-pass membrane protein</topology>
    </subcellularLocation>
</comment>
<comment type="caution">
    <text evidence="6">The sequence shown here is derived from an EMBL/GenBank/DDBJ whole genome shotgun (WGS) entry which is preliminary data.</text>
</comment>
<evidence type="ECO:0000256" key="3">
    <source>
        <dbReference type="ARBA" id="ARBA00022989"/>
    </source>
</evidence>
<dbReference type="NCBIfam" id="TIGR03718">
    <property type="entry name" value="R_switched_Alx"/>
    <property type="match status" value="1"/>
</dbReference>
<keyword evidence="4 5" id="KW-0472">Membrane</keyword>
<reference evidence="6" key="1">
    <citation type="submission" date="2020-12" db="EMBL/GenBank/DDBJ databases">
        <authorList>
            <person name="Iha C."/>
        </authorList>
    </citation>
    <scope>NUCLEOTIDE SEQUENCE</scope>
</reference>
<protein>
    <recommendedName>
        <fullName evidence="8">Integral membrane protein TerC</fullName>
    </recommendedName>
</protein>
<dbReference type="InterPro" id="IPR022369">
    <property type="entry name" value="Integral_membrane_TerC_rswitch"/>
</dbReference>
<feature type="transmembrane region" description="Helical" evidence="5">
    <location>
        <begin position="157"/>
        <end position="177"/>
    </location>
</feature>
<dbReference type="Proteomes" id="UP000708148">
    <property type="component" value="Unassembled WGS sequence"/>
</dbReference>
<name>A0A8S1J6N3_9CHLO</name>
<dbReference type="Pfam" id="PF03741">
    <property type="entry name" value="TerC"/>
    <property type="match status" value="1"/>
</dbReference>
<feature type="transmembrane region" description="Helical" evidence="5">
    <location>
        <begin position="277"/>
        <end position="300"/>
    </location>
</feature>
<evidence type="ECO:0000256" key="1">
    <source>
        <dbReference type="ARBA" id="ARBA00004141"/>
    </source>
</evidence>
<dbReference type="PANTHER" id="PTHR30238:SF0">
    <property type="entry name" value="THYLAKOID MEMBRANE PROTEIN TERC, CHLOROPLASTIC"/>
    <property type="match status" value="1"/>
</dbReference>
<evidence type="ECO:0000313" key="6">
    <source>
        <dbReference type="EMBL" id="CAD7701740.1"/>
    </source>
</evidence>
<evidence type="ECO:0000313" key="7">
    <source>
        <dbReference type="Proteomes" id="UP000708148"/>
    </source>
</evidence>
<sequence>MGSRIASWRSSAAQFAHGGRRRLRLVKRERGASSLSRPPGHYRPVFSKVKAVGDQRTGDAGGTLVSSTEEEDAAMEIFQSFEGAEDVEFRGESVAAWVGAAFAFGAGVWYFLGSEKAEEYFAGYLLEQSLSVDNLFVFILVFNYFQTPTEFQPKVLTYGIVTAAVLRLVMVVLGVELIDSFKPVLLGFAGLLLYSSYNLIVGGNEDEEDLGNNGVVKLCKRVLRVSDAYDGENFFTLENGVRVATPLLLALAVVELSDVVFAVDSVPAVFGVTLDPFIVYTSNMFAILSLRSLYGFVSVIMTELRYLDKAVALVLGFIGVKMIADFTDYHISTELSLLVVGVLLGGGVAASLWLPEPADGA</sequence>
<feature type="transmembrane region" description="Helical" evidence="5">
    <location>
        <begin position="124"/>
        <end position="145"/>
    </location>
</feature>
<keyword evidence="2 5" id="KW-0812">Transmembrane</keyword>
<dbReference type="EMBL" id="CAJHUC010001623">
    <property type="protein sequence ID" value="CAD7701740.1"/>
    <property type="molecule type" value="Genomic_DNA"/>
</dbReference>
<dbReference type="OrthoDB" id="417520at2759"/>
<dbReference type="AlphaFoldDB" id="A0A8S1J6N3"/>
<evidence type="ECO:0000256" key="4">
    <source>
        <dbReference type="ARBA" id="ARBA00023136"/>
    </source>
</evidence>
<accession>A0A8S1J6N3</accession>
<organism evidence="6 7">
    <name type="scientific">Ostreobium quekettii</name>
    <dbReference type="NCBI Taxonomy" id="121088"/>
    <lineage>
        <taxon>Eukaryota</taxon>
        <taxon>Viridiplantae</taxon>
        <taxon>Chlorophyta</taxon>
        <taxon>core chlorophytes</taxon>
        <taxon>Ulvophyceae</taxon>
        <taxon>TCBD clade</taxon>
        <taxon>Bryopsidales</taxon>
        <taxon>Ostreobineae</taxon>
        <taxon>Ostreobiaceae</taxon>
        <taxon>Ostreobium</taxon>
    </lineage>
</organism>
<evidence type="ECO:0008006" key="8">
    <source>
        <dbReference type="Google" id="ProtNLM"/>
    </source>
</evidence>
<proteinExistence type="predicted"/>
<dbReference type="GO" id="GO:0016020">
    <property type="term" value="C:membrane"/>
    <property type="evidence" value="ECO:0007669"/>
    <property type="project" value="UniProtKB-SubCell"/>
</dbReference>
<dbReference type="InterPro" id="IPR005496">
    <property type="entry name" value="Integral_membrane_TerC"/>
</dbReference>
<dbReference type="PANTHER" id="PTHR30238">
    <property type="entry name" value="MEMBRANE BOUND PREDICTED REDOX MODULATOR"/>
    <property type="match status" value="1"/>
</dbReference>
<feature type="transmembrane region" description="Helical" evidence="5">
    <location>
        <begin position="184"/>
        <end position="201"/>
    </location>
</feature>
<feature type="transmembrane region" description="Helical" evidence="5">
    <location>
        <begin position="94"/>
        <end position="112"/>
    </location>
</feature>
<evidence type="ECO:0000256" key="2">
    <source>
        <dbReference type="ARBA" id="ARBA00022692"/>
    </source>
</evidence>
<evidence type="ECO:0000256" key="5">
    <source>
        <dbReference type="SAM" id="Phobius"/>
    </source>
</evidence>
<feature type="transmembrane region" description="Helical" evidence="5">
    <location>
        <begin position="335"/>
        <end position="354"/>
    </location>
</feature>
<keyword evidence="7" id="KW-1185">Reference proteome</keyword>
<keyword evidence="3 5" id="KW-1133">Transmembrane helix</keyword>
<gene>
    <name evidence="6" type="ORF">OSTQU699_LOCUS7097</name>
</gene>